<dbReference type="CDD" id="cd02120">
    <property type="entry name" value="PA_subtilisin_like"/>
    <property type="match status" value="1"/>
</dbReference>
<dbReference type="Gene3D" id="3.40.50.200">
    <property type="entry name" value="Peptidase S8/S53 domain"/>
    <property type="match status" value="1"/>
</dbReference>
<comment type="caution">
    <text evidence="11">The sequence shown here is derived from an EMBL/GenBank/DDBJ whole genome shotgun (WGS) entry which is preliminary data.</text>
</comment>
<accession>A0AAP0B0B9</accession>
<dbReference type="Gene3D" id="2.60.40.2310">
    <property type="match status" value="1"/>
</dbReference>
<evidence type="ECO:0000256" key="6">
    <source>
        <dbReference type="ARBA" id="ARBA00023180"/>
    </source>
</evidence>
<dbReference type="InterPro" id="IPR000209">
    <property type="entry name" value="Peptidase_S8/S53_dom"/>
</dbReference>
<comment type="similarity">
    <text evidence="1 7">Belongs to the peptidase S8 family.</text>
</comment>
<dbReference type="SUPFAM" id="SSF52743">
    <property type="entry name" value="Subtilisin-like"/>
    <property type="match status" value="1"/>
</dbReference>
<keyword evidence="12" id="KW-1185">Reference proteome</keyword>
<reference evidence="11 12" key="1">
    <citation type="journal article" date="2022" name="Nat. Plants">
        <title>Genomes of leafy and leafless Platanthera orchids illuminate the evolution of mycoheterotrophy.</title>
        <authorList>
            <person name="Li M.H."/>
            <person name="Liu K.W."/>
            <person name="Li Z."/>
            <person name="Lu H.C."/>
            <person name="Ye Q.L."/>
            <person name="Zhang D."/>
            <person name="Wang J.Y."/>
            <person name="Li Y.F."/>
            <person name="Zhong Z.M."/>
            <person name="Liu X."/>
            <person name="Yu X."/>
            <person name="Liu D.K."/>
            <person name="Tu X.D."/>
            <person name="Liu B."/>
            <person name="Hao Y."/>
            <person name="Liao X.Y."/>
            <person name="Jiang Y.T."/>
            <person name="Sun W.H."/>
            <person name="Chen J."/>
            <person name="Chen Y.Q."/>
            <person name="Ai Y."/>
            <person name="Zhai J.W."/>
            <person name="Wu S.S."/>
            <person name="Zhou Z."/>
            <person name="Hsiao Y.Y."/>
            <person name="Wu W.L."/>
            <person name="Chen Y.Y."/>
            <person name="Lin Y.F."/>
            <person name="Hsu J.L."/>
            <person name="Li C.Y."/>
            <person name="Wang Z.W."/>
            <person name="Zhao X."/>
            <person name="Zhong W.Y."/>
            <person name="Ma X.K."/>
            <person name="Ma L."/>
            <person name="Huang J."/>
            <person name="Chen G.Z."/>
            <person name="Huang M.Z."/>
            <person name="Huang L."/>
            <person name="Peng D.H."/>
            <person name="Luo Y.B."/>
            <person name="Zou S.Q."/>
            <person name="Chen S.P."/>
            <person name="Lan S."/>
            <person name="Tsai W.C."/>
            <person name="Van de Peer Y."/>
            <person name="Liu Z.J."/>
        </authorList>
    </citation>
    <scope>NUCLEOTIDE SEQUENCE [LARGE SCALE GENOMIC DNA]</scope>
    <source>
        <strain evidence="11">Lor287</strain>
    </source>
</reference>
<dbReference type="InterPro" id="IPR041469">
    <property type="entry name" value="Subtilisin-like_FN3"/>
</dbReference>
<evidence type="ECO:0000259" key="8">
    <source>
        <dbReference type="Pfam" id="PF00082"/>
    </source>
</evidence>
<evidence type="ECO:0000256" key="3">
    <source>
        <dbReference type="ARBA" id="ARBA00022729"/>
    </source>
</evidence>
<dbReference type="Gene3D" id="3.50.30.30">
    <property type="match status" value="1"/>
</dbReference>
<keyword evidence="6" id="KW-0325">Glycoprotein</keyword>
<dbReference type="GO" id="GO:0004252">
    <property type="term" value="F:serine-type endopeptidase activity"/>
    <property type="evidence" value="ECO:0007669"/>
    <property type="project" value="InterPro"/>
</dbReference>
<evidence type="ECO:0000256" key="4">
    <source>
        <dbReference type="ARBA" id="ARBA00022801"/>
    </source>
</evidence>
<name>A0AAP0B0B9_9ASPA</name>
<dbReference type="PROSITE" id="PS51892">
    <property type="entry name" value="SUBTILASE"/>
    <property type="match status" value="1"/>
</dbReference>
<sequence length="623" mass="65020">MMTIQFYGDYLPIKAMGIPTATSPVDTAGHGTHTSSTAAGRFVDGASALGQAAGTAVGMAPEAHLAMYKICTEFGCAGSDILAGIDAAIEEGVDILSLSLGGSSLPFDQDPIAVGTFSAVEKGIFVSLAAGNSGPEFGTLSNEAPWMLTVGASTVDRVMETSVKLGNGEEYKGKSLYQTESISTKLLPLVYPGASGNSLAKFCFNNSLDVDVKGKIVICDRGGGMGRIQQGAIVKGAGAAGMILAADKLDGYTTVADAHVLPACHVNFVDATKIKSYINSTSSPTATILPRGTLIGLAGELPAPMVAAFSSRGMSQQSKGILKPDIIGPGVDVLAGWPALPIGPFDSPSLFNVISGTSMATPHLSGIAVLLKAVNPSWSPAAIKSAIMTTADNENLAGKPIANEQLERANLFARGAGHVNPSKANNPGFVYDIDPTEYVAYMCGLNYSDTQAPPCARCPARPGLAIIKARARSRLGKARAWEARFRPGPGGLFEHLITVSLVARRLVNCSSADRTFGVELNYPSFSAELKPASSRKVSRKVKNVGEGSSSYAVEIAPPTGVAVVVSPPTLTFKERGEELSYTVEFNRDGSEQTANYTEGYLSWISSDKAISVRSPILIHLLHV</sequence>
<comment type="caution">
    <text evidence="7">Lacks conserved residue(s) required for the propagation of feature annotation.</text>
</comment>
<feature type="domain" description="Peptidase S8/S53" evidence="8">
    <location>
        <begin position="23"/>
        <end position="394"/>
    </location>
</feature>
<evidence type="ECO:0000256" key="1">
    <source>
        <dbReference type="ARBA" id="ARBA00011073"/>
    </source>
</evidence>
<organism evidence="11 12">
    <name type="scientific">Platanthera zijinensis</name>
    <dbReference type="NCBI Taxonomy" id="2320716"/>
    <lineage>
        <taxon>Eukaryota</taxon>
        <taxon>Viridiplantae</taxon>
        <taxon>Streptophyta</taxon>
        <taxon>Embryophyta</taxon>
        <taxon>Tracheophyta</taxon>
        <taxon>Spermatophyta</taxon>
        <taxon>Magnoliopsida</taxon>
        <taxon>Liliopsida</taxon>
        <taxon>Asparagales</taxon>
        <taxon>Orchidaceae</taxon>
        <taxon>Orchidoideae</taxon>
        <taxon>Orchideae</taxon>
        <taxon>Orchidinae</taxon>
        <taxon>Platanthera</taxon>
    </lineage>
</organism>
<protein>
    <submittedName>
        <fullName evidence="11">Subtilisin-like protease</fullName>
    </submittedName>
</protein>
<evidence type="ECO:0000259" key="10">
    <source>
        <dbReference type="Pfam" id="PF17766"/>
    </source>
</evidence>
<evidence type="ECO:0000259" key="9">
    <source>
        <dbReference type="Pfam" id="PF02225"/>
    </source>
</evidence>
<dbReference type="EMBL" id="JBBWWQ010000018">
    <property type="protein sequence ID" value="KAK8921650.1"/>
    <property type="molecule type" value="Genomic_DNA"/>
</dbReference>
<dbReference type="FunFam" id="3.50.30.30:FF:000005">
    <property type="entry name" value="subtilisin-like protease SBT1.5"/>
    <property type="match status" value="1"/>
</dbReference>
<dbReference type="AlphaFoldDB" id="A0AAP0B0B9"/>
<keyword evidence="5" id="KW-0720">Serine protease</keyword>
<dbReference type="SUPFAM" id="SSF52025">
    <property type="entry name" value="PA domain"/>
    <property type="match status" value="1"/>
</dbReference>
<keyword evidence="2 11" id="KW-0645">Protease</keyword>
<dbReference type="Pfam" id="PF00082">
    <property type="entry name" value="Peptidase_S8"/>
    <property type="match status" value="1"/>
</dbReference>
<keyword evidence="4" id="KW-0378">Hydrolase</keyword>
<dbReference type="InterPro" id="IPR045051">
    <property type="entry name" value="SBT"/>
</dbReference>
<dbReference type="InterPro" id="IPR036852">
    <property type="entry name" value="Peptidase_S8/S53_dom_sf"/>
</dbReference>
<evidence type="ECO:0000256" key="5">
    <source>
        <dbReference type="ARBA" id="ARBA00022825"/>
    </source>
</evidence>
<gene>
    <name evidence="11" type="primary">ARA12</name>
    <name evidence="11" type="ORF">KSP39_PZI020783</name>
</gene>
<dbReference type="PANTHER" id="PTHR10795">
    <property type="entry name" value="PROPROTEIN CONVERTASE SUBTILISIN/KEXIN"/>
    <property type="match status" value="1"/>
</dbReference>
<evidence type="ECO:0000313" key="11">
    <source>
        <dbReference type="EMBL" id="KAK8921650.1"/>
    </source>
</evidence>
<dbReference type="InterPro" id="IPR003137">
    <property type="entry name" value="PA_domain"/>
</dbReference>
<dbReference type="PRINTS" id="PR00723">
    <property type="entry name" value="SUBTILISIN"/>
</dbReference>
<evidence type="ECO:0000256" key="2">
    <source>
        <dbReference type="ARBA" id="ARBA00022670"/>
    </source>
</evidence>
<feature type="domain" description="Subtilisin-like protease fibronectin type-III" evidence="10">
    <location>
        <begin position="519"/>
        <end position="618"/>
    </location>
</feature>
<dbReference type="InterPro" id="IPR046450">
    <property type="entry name" value="PA_dom_sf"/>
</dbReference>
<dbReference type="Pfam" id="PF02225">
    <property type="entry name" value="PA"/>
    <property type="match status" value="1"/>
</dbReference>
<keyword evidence="3" id="KW-0732">Signal</keyword>
<feature type="domain" description="PA" evidence="9">
    <location>
        <begin position="188"/>
        <end position="273"/>
    </location>
</feature>
<dbReference type="GO" id="GO:0006508">
    <property type="term" value="P:proteolysis"/>
    <property type="evidence" value="ECO:0007669"/>
    <property type="project" value="UniProtKB-KW"/>
</dbReference>
<evidence type="ECO:0000313" key="12">
    <source>
        <dbReference type="Proteomes" id="UP001418222"/>
    </source>
</evidence>
<evidence type="ECO:0000256" key="7">
    <source>
        <dbReference type="PROSITE-ProRule" id="PRU01240"/>
    </source>
</evidence>
<proteinExistence type="inferred from homology"/>
<dbReference type="Pfam" id="PF17766">
    <property type="entry name" value="fn3_6"/>
    <property type="match status" value="1"/>
</dbReference>
<dbReference type="InterPro" id="IPR015500">
    <property type="entry name" value="Peptidase_S8_subtilisin-rel"/>
</dbReference>
<dbReference type="Proteomes" id="UP001418222">
    <property type="component" value="Unassembled WGS sequence"/>
</dbReference>